<sequence>MHFGESMPIVIFNDVCYTCSASTLECNITRTCGDSSSSQNINIKKEKEGNDISLALITALCIVSVIILAVNGRNTSYELSSPSSHRHTFSGSPRSERSSPARSAGERSEL</sequence>
<keyword evidence="2" id="KW-1133">Transmembrane helix</keyword>
<name>K1RD59_MAGGI</name>
<organism evidence="3">
    <name type="scientific">Magallana gigas</name>
    <name type="common">Pacific oyster</name>
    <name type="synonym">Crassostrea gigas</name>
    <dbReference type="NCBI Taxonomy" id="29159"/>
    <lineage>
        <taxon>Eukaryota</taxon>
        <taxon>Metazoa</taxon>
        <taxon>Spiralia</taxon>
        <taxon>Lophotrochozoa</taxon>
        <taxon>Mollusca</taxon>
        <taxon>Bivalvia</taxon>
        <taxon>Autobranchia</taxon>
        <taxon>Pteriomorphia</taxon>
        <taxon>Ostreida</taxon>
        <taxon>Ostreoidea</taxon>
        <taxon>Ostreidae</taxon>
        <taxon>Magallana</taxon>
    </lineage>
</organism>
<dbReference type="InParanoid" id="K1RD59"/>
<feature type="region of interest" description="Disordered" evidence="1">
    <location>
        <begin position="76"/>
        <end position="110"/>
    </location>
</feature>
<evidence type="ECO:0000256" key="2">
    <source>
        <dbReference type="SAM" id="Phobius"/>
    </source>
</evidence>
<evidence type="ECO:0000313" key="3">
    <source>
        <dbReference type="EMBL" id="EKC41584.1"/>
    </source>
</evidence>
<feature type="compositionally biased region" description="Basic and acidic residues" evidence="1">
    <location>
        <begin position="94"/>
        <end position="110"/>
    </location>
</feature>
<keyword evidence="2" id="KW-0812">Transmembrane</keyword>
<dbReference type="AlphaFoldDB" id="K1RD59"/>
<gene>
    <name evidence="3" type="ORF">CGI_10025040</name>
</gene>
<feature type="transmembrane region" description="Helical" evidence="2">
    <location>
        <begin position="52"/>
        <end position="70"/>
    </location>
</feature>
<keyword evidence="2" id="KW-0472">Membrane</keyword>
<reference evidence="3" key="1">
    <citation type="journal article" date="2012" name="Nature">
        <title>The oyster genome reveals stress adaptation and complexity of shell formation.</title>
        <authorList>
            <person name="Zhang G."/>
            <person name="Fang X."/>
            <person name="Guo X."/>
            <person name="Li L."/>
            <person name="Luo R."/>
            <person name="Xu F."/>
            <person name="Yang P."/>
            <person name="Zhang L."/>
            <person name="Wang X."/>
            <person name="Qi H."/>
            <person name="Xiong Z."/>
            <person name="Que H."/>
            <person name="Xie Y."/>
            <person name="Holland P.W."/>
            <person name="Paps J."/>
            <person name="Zhu Y."/>
            <person name="Wu F."/>
            <person name="Chen Y."/>
            <person name="Wang J."/>
            <person name="Peng C."/>
            <person name="Meng J."/>
            <person name="Yang L."/>
            <person name="Liu J."/>
            <person name="Wen B."/>
            <person name="Zhang N."/>
            <person name="Huang Z."/>
            <person name="Zhu Q."/>
            <person name="Feng Y."/>
            <person name="Mount A."/>
            <person name="Hedgecock D."/>
            <person name="Xu Z."/>
            <person name="Liu Y."/>
            <person name="Domazet-Loso T."/>
            <person name="Du Y."/>
            <person name="Sun X."/>
            <person name="Zhang S."/>
            <person name="Liu B."/>
            <person name="Cheng P."/>
            <person name="Jiang X."/>
            <person name="Li J."/>
            <person name="Fan D."/>
            <person name="Wang W."/>
            <person name="Fu W."/>
            <person name="Wang T."/>
            <person name="Wang B."/>
            <person name="Zhang J."/>
            <person name="Peng Z."/>
            <person name="Li Y."/>
            <person name="Li N."/>
            <person name="Wang J."/>
            <person name="Chen M."/>
            <person name="He Y."/>
            <person name="Tan F."/>
            <person name="Song X."/>
            <person name="Zheng Q."/>
            <person name="Huang R."/>
            <person name="Yang H."/>
            <person name="Du X."/>
            <person name="Chen L."/>
            <person name="Yang M."/>
            <person name="Gaffney P.M."/>
            <person name="Wang S."/>
            <person name="Luo L."/>
            <person name="She Z."/>
            <person name="Ming Y."/>
            <person name="Huang W."/>
            <person name="Zhang S."/>
            <person name="Huang B."/>
            <person name="Zhang Y."/>
            <person name="Qu T."/>
            <person name="Ni P."/>
            <person name="Miao G."/>
            <person name="Wang J."/>
            <person name="Wang Q."/>
            <person name="Steinberg C.E."/>
            <person name="Wang H."/>
            <person name="Li N."/>
            <person name="Qian L."/>
            <person name="Zhang G."/>
            <person name="Li Y."/>
            <person name="Yang H."/>
            <person name="Liu X."/>
            <person name="Wang J."/>
            <person name="Yin Y."/>
            <person name="Wang J."/>
        </authorList>
    </citation>
    <scope>NUCLEOTIDE SEQUENCE [LARGE SCALE GENOMIC DNA]</scope>
    <source>
        <strain evidence="3">05x7-T-G4-1.051#20</strain>
    </source>
</reference>
<accession>K1RD59</accession>
<protein>
    <submittedName>
        <fullName evidence="3">Uncharacterized protein</fullName>
    </submittedName>
</protein>
<evidence type="ECO:0000256" key="1">
    <source>
        <dbReference type="SAM" id="MobiDB-lite"/>
    </source>
</evidence>
<dbReference type="HOGENOM" id="CLU_2173412_0_0_1"/>
<dbReference type="EMBL" id="JH818738">
    <property type="protein sequence ID" value="EKC41584.1"/>
    <property type="molecule type" value="Genomic_DNA"/>
</dbReference>
<proteinExistence type="predicted"/>